<dbReference type="InterPro" id="IPR000618">
    <property type="entry name" value="Insect_cuticle"/>
</dbReference>
<sequence length="129" mass="14252">MKLVILACLATVAIAAPQQANPRPIEVIRDERVDQGDGNFQYEFETENGIYTNAVGAPGSLGQSNMQGSYRFTLDDGSVAEVTWVADENGYRAESPLIPAIPEHVFELLRIAEQQRAEGIQFDEQGRRI</sequence>
<dbReference type="PANTHER" id="PTHR10380:SF173">
    <property type="entry name" value="CUTICULAR PROTEIN 47EF, ISOFORM C-RELATED"/>
    <property type="match status" value="1"/>
</dbReference>
<organism evidence="4 5">
    <name type="scientific">Petrolisthes cinctipes</name>
    <name type="common">Flat porcelain crab</name>
    <dbReference type="NCBI Taxonomy" id="88211"/>
    <lineage>
        <taxon>Eukaryota</taxon>
        <taxon>Metazoa</taxon>
        <taxon>Ecdysozoa</taxon>
        <taxon>Arthropoda</taxon>
        <taxon>Crustacea</taxon>
        <taxon>Multicrustacea</taxon>
        <taxon>Malacostraca</taxon>
        <taxon>Eumalacostraca</taxon>
        <taxon>Eucarida</taxon>
        <taxon>Decapoda</taxon>
        <taxon>Pleocyemata</taxon>
        <taxon>Anomura</taxon>
        <taxon>Galatheoidea</taxon>
        <taxon>Porcellanidae</taxon>
        <taxon>Petrolisthes</taxon>
    </lineage>
</organism>
<keyword evidence="5" id="KW-1185">Reference proteome</keyword>
<dbReference type="PANTHER" id="PTHR10380">
    <property type="entry name" value="CUTICLE PROTEIN"/>
    <property type="match status" value="1"/>
</dbReference>
<evidence type="ECO:0000313" key="4">
    <source>
        <dbReference type="EMBL" id="KAK3857450.1"/>
    </source>
</evidence>
<protein>
    <submittedName>
        <fullName evidence="4">Uncharacterized protein</fullName>
    </submittedName>
</protein>
<accession>A0AAE1BV68</accession>
<dbReference type="PROSITE" id="PS51155">
    <property type="entry name" value="CHIT_BIND_RR_2"/>
    <property type="match status" value="1"/>
</dbReference>
<dbReference type="Pfam" id="PF00379">
    <property type="entry name" value="Chitin_bind_4"/>
    <property type="match status" value="1"/>
</dbReference>
<dbReference type="InterPro" id="IPR050468">
    <property type="entry name" value="Cuticle_Struct_Prot"/>
</dbReference>
<evidence type="ECO:0000256" key="1">
    <source>
        <dbReference type="ARBA" id="ARBA00022460"/>
    </source>
</evidence>
<evidence type="ECO:0000256" key="2">
    <source>
        <dbReference type="PROSITE-ProRule" id="PRU00497"/>
    </source>
</evidence>
<name>A0AAE1BV68_PETCI</name>
<dbReference type="PRINTS" id="PR00947">
    <property type="entry name" value="CUTICLE"/>
</dbReference>
<gene>
    <name evidence="4" type="ORF">Pcinc_036283</name>
</gene>
<keyword evidence="1 2" id="KW-0193">Cuticle</keyword>
<proteinExistence type="predicted"/>
<reference evidence="4" key="1">
    <citation type="submission" date="2023-10" db="EMBL/GenBank/DDBJ databases">
        <title>Genome assemblies of two species of porcelain crab, Petrolisthes cinctipes and Petrolisthes manimaculis (Anomura: Porcellanidae).</title>
        <authorList>
            <person name="Angst P."/>
        </authorList>
    </citation>
    <scope>NUCLEOTIDE SEQUENCE</scope>
    <source>
        <strain evidence="4">PB745_01</strain>
        <tissue evidence="4">Gill</tissue>
    </source>
</reference>
<comment type="caution">
    <text evidence="4">The sequence shown here is derived from an EMBL/GenBank/DDBJ whole genome shotgun (WGS) entry which is preliminary data.</text>
</comment>
<dbReference type="AlphaFoldDB" id="A0AAE1BV68"/>
<feature type="signal peptide" evidence="3">
    <location>
        <begin position="1"/>
        <end position="15"/>
    </location>
</feature>
<dbReference type="Proteomes" id="UP001286313">
    <property type="component" value="Unassembled WGS sequence"/>
</dbReference>
<feature type="chain" id="PRO_5041979358" evidence="3">
    <location>
        <begin position="16"/>
        <end position="129"/>
    </location>
</feature>
<evidence type="ECO:0000256" key="3">
    <source>
        <dbReference type="SAM" id="SignalP"/>
    </source>
</evidence>
<dbReference type="EMBL" id="JAWQEG010005600">
    <property type="protein sequence ID" value="KAK3857450.1"/>
    <property type="molecule type" value="Genomic_DNA"/>
</dbReference>
<evidence type="ECO:0000313" key="5">
    <source>
        <dbReference type="Proteomes" id="UP001286313"/>
    </source>
</evidence>
<dbReference type="GO" id="GO:0062129">
    <property type="term" value="C:chitin-based extracellular matrix"/>
    <property type="evidence" value="ECO:0007669"/>
    <property type="project" value="TreeGrafter"/>
</dbReference>
<dbReference type="GO" id="GO:0008010">
    <property type="term" value="F:structural constituent of chitin-based larval cuticle"/>
    <property type="evidence" value="ECO:0007669"/>
    <property type="project" value="TreeGrafter"/>
</dbReference>
<keyword evidence="3" id="KW-0732">Signal</keyword>